<dbReference type="OrthoDB" id="1641903at2759"/>
<feature type="transmembrane region" description="Helical" evidence="6">
    <location>
        <begin position="341"/>
        <end position="360"/>
    </location>
</feature>
<comment type="subcellular location">
    <subcellularLocation>
        <location evidence="1">Membrane</location>
        <topology evidence="1">Multi-pass membrane protein</topology>
    </subcellularLocation>
</comment>
<feature type="transmembrane region" description="Helical" evidence="6">
    <location>
        <begin position="252"/>
        <end position="272"/>
    </location>
</feature>
<keyword evidence="8" id="KW-1185">Reference proteome</keyword>
<feature type="transmembrane region" description="Helical" evidence="6">
    <location>
        <begin position="397"/>
        <end position="414"/>
    </location>
</feature>
<evidence type="ECO:0000256" key="2">
    <source>
        <dbReference type="ARBA" id="ARBA00008821"/>
    </source>
</evidence>
<evidence type="ECO:0000313" key="7">
    <source>
        <dbReference type="EMBL" id="KAJ8047486.1"/>
    </source>
</evidence>
<gene>
    <name evidence="7" type="ORF">HOLleu_06494</name>
</gene>
<evidence type="ECO:0000313" key="8">
    <source>
        <dbReference type="Proteomes" id="UP001152320"/>
    </source>
</evidence>
<evidence type="ECO:0000256" key="1">
    <source>
        <dbReference type="ARBA" id="ARBA00004141"/>
    </source>
</evidence>
<dbReference type="AlphaFoldDB" id="A0A9Q1CLG1"/>
<dbReference type="GO" id="GO:0022857">
    <property type="term" value="F:transmembrane transporter activity"/>
    <property type="evidence" value="ECO:0007669"/>
    <property type="project" value="InterPro"/>
</dbReference>
<evidence type="ECO:0000256" key="6">
    <source>
        <dbReference type="SAM" id="Phobius"/>
    </source>
</evidence>
<feature type="transmembrane region" description="Helical" evidence="6">
    <location>
        <begin position="126"/>
        <end position="143"/>
    </location>
</feature>
<evidence type="ECO:0000256" key="3">
    <source>
        <dbReference type="ARBA" id="ARBA00022692"/>
    </source>
</evidence>
<reference evidence="7" key="1">
    <citation type="submission" date="2021-10" db="EMBL/GenBank/DDBJ databases">
        <title>Tropical sea cucumber genome reveals ecological adaptation and Cuvierian tubules defense mechanism.</title>
        <authorList>
            <person name="Chen T."/>
        </authorList>
    </citation>
    <scope>NUCLEOTIDE SEQUENCE</scope>
    <source>
        <strain evidence="7">Nanhai2018</strain>
        <tissue evidence="7">Muscle</tissue>
    </source>
</reference>
<keyword evidence="3 6" id="KW-0812">Transmembrane</keyword>
<dbReference type="Pfam" id="PF00860">
    <property type="entry name" value="Xan_ur_permease"/>
    <property type="match status" value="1"/>
</dbReference>
<keyword evidence="5 6" id="KW-0472">Membrane</keyword>
<feature type="transmembrane region" description="Helical" evidence="6">
    <location>
        <begin position="188"/>
        <end position="216"/>
    </location>
</feature>
<dbReference type="Proteomes" id="UP001152320">
    <property type="component" value="Chromosome 2"/>
</dbReference>
<feature type="transmembrane region" description="Helical" evidence="6">
    <location>
        <begin position="98"/>
        <end position="119"/>
    </location>
</feature>
<evidence type="ECO:0000256" key="4">
    <source>
        <dbReference type="ARBA" id="ARBA00022989"/>
    </source>
</evidence>
<sequence>MISGVVGIPLLLSTLVCLRTDIASYAHLISSTFLIQGLVTFAQATLGVRLPVVQGASFSFIPAVISLSIARGGCPAITSNITDQSEIWEPRLSEVNGGLFLASTIQVILGFTGLSGFILRFIGPMSIGPCIGLLALDLIGAVWPSCSVHWGVSGVTLFSSVLFSQYLKNINVTRCFTNSQDTQSHINGYIFQLFPIVMAAVIGWFFAFFLTVGGVLPEDPQSPTYFARTDFGNQFISDAPWFTLPTPVARRWPVISITATFGMLAGILASVVESMGHYNACASLSHVSPPPHHAVNRGILIGGLGCVLSGLWGTGTGTGSYSGNIVAIGMTRVASRRVTQVTAVLVILAGLFGKLIAVLASIPDPVIGGVLGALTGMVFSVAITIIQKADMTSPRNLFVVGFSFFIGISIPAFLRANPDAFRTGLPRLDEVLQILLTTGMFVGGFVGFVLDNTVPSTLEERGMLSFQAAHNTSEDRERLLVYDLPFCMDRIRSSSWTKFFPLCPTFRSFSFWKTKRTRKSIEEPATEMQ</sequence>
<dbReference type="InterPro" id="IPR006043">
    <property type="entry name" value="NCS2"/>
</dbReference>
<protein>
    <submittedName>
        <fullName evidence="7">Solute carrier family 23 member 1</fullName>
    </submittedName>
</protein>
<feature type="transmembrane region" description="Helical" evidence="6">
    <location>
        <begin position="434"/>
        <end position="454"/>
    </location>
</feature>
<comment type="similarity">
    <text evidence="2">Belongs to the nucleobase:cation symporter-2 (NCS2) (TC 2.A.40) family.</text>
</comment>
<comment type="caution">
    <text evidence="7">The sequence shown here is derived from an EMBL/GenBank/DDBJ whole genome shotgun (WGS) entry which is preliminary data.</text>
</comment>
<accession>A0A9Q1CLG1</accession>
<proteinExistence type="inferred from homology"/>
<keyword evidence="4 6" id="KW-1133">Transmembrane helix</keyword>
<feature type="transmembrane region" description="Helical" evidence="6">
    <location>
        <begin position="366"/>
        <end position="385"/>
    </location>
</feature>
<evidence type="ECO:0000256" key="5">
    <source>
        <dbReference type="ARBA" id="ARBA00023136"/>
    </source>
</evidence>
<organism evidence="7 8">
    <name type="scientific">Holothuria leucospilota</name>
    <name type="common">Black long sea cucumber</name>
    <name type="synonym">Mertensiothuria leucospilota</name>
    <dbReference type="NCBI Taxonomy" id="206669"/>
    <lineage>
        <taxon>Eukaryota</taxon>
        <taxon>Metazoa</taxon>
        <taxon>Echinodermata</taxon>
        <taxon>Eleutherozoa</taxon>
        <taxon>Echinozoa</taxon>
        <taxon>Holothuroidea</taxon>
        <taxon>Aspidochirotacea</taxon>
        <taxon>Aspidochirotida</taxon>
        <taxon>Holothuriidae</taxon>
        <taxon>Holothuria</taxon>
    </lineage>
</organism>
<feature type="transmembrane region" description="Helical" evidence="6">
    <location>
        <begin position="149"/>
        <end position="167"/>
    </location>
</feature>
<dbReference type="GO" id="GO:0016020">
    <property type="term" value="C:membrane"/>
    <property type="evidence" value="ECO:0007669"/>
    <property type="project" value="UniProtKB-SubCell"/>
</dbReference>
<name>A0A9Q1CLG1_HOLLE</name>
<dbReference type="EMBL" id="JAIZAY010000002">
    <property type="protein sequence ID" value="KAJ8047486.1"/>
    <property type="molecule type" value="Genomic_DNA"/>
</dbReference>
<dbReference type="PANTHER" id="PTHR11119">
    <property type="entry name" value="XANTHINE-URACIL / VITAMIN C PERMEASE FAMILY MEMBER"/>
    <property type="match status" value="1"/>
</dbReference>